<gene>
    <name evidence="1" type="ORF">NCTC13532_02183</name>
</gene>
<dbReference type="AlphaFoldDB" id="A0A381FJB5"/>
<organism evidence="1 2">
    <name type="scientific">Chryseobacterium indoltheticum</name>
    <dbReference type="NCBI Taxonomy" id="254"/>
    <lineage>
        <taxon>Bacteria</taxon>
        <taxon>Pseudomonadati</taxon>
        <taxon>Bacteroidota</taxon>
        <taxon>Flavobacteriia</taxon>
        <taxon>Flavobacteriales</taxon>
        <taxon>Weeksellaceae</taxon>
        <taxon>Chryseobacterium group</taxon>
        <taxon>Chryseobacterium</taxon>
    </lineage>
</organism>
<accession>A0A381FJB5</accession>
<dbReference type="Proteomes" id="UP000254282">
    <property type="component" value="Unassembled WGS sequence"/>
</dbReference>
<proteinExistence type="predicted"/>
<evidence type="ECO:0000313" key="2">
    <source>
        <dbReference type="Proteomes" id="UP000254282"/>
    </source>
</evidence>
<dbReference type="RefSeq" id="WP_115620303.1">
    <property type="nucleotide sequence ID" value="NZ_UFVR01000004.1"/>
</dbReference>
<reference evidence="1 2" key="1">
    <citation type="submission" date="2018-06" db="EMBL/GenBank/DDBJ databases">
        <authorList>
            <consortium name="Pathogen Informatics"/>
            <person name="Doyle S."/>
        </authorList>
    </citation>
    <scope>NUCLEOTIDE SEQUENCE [LARGE SCALE GENOMIC DNA]</scope>
    <source>
        <strain evidence="1 2">NCTC13532</strain>
    </source>
</reference>
<evidence type="ECO:0008006" key="3">
    <source>
        <dbReference type="Google" id="ProtNLM"/>
    </source>
</evidence>
<dbReference type="Gene3D" id="1.20.120.330">
    <property type="entry name" value="Nucleotidyltransferases domain 2"/>
    <property type="match status" value="1"/>
</dbReference>
<protein>
    <recommendedName>
        <fullName evidence="3">HEPN domain-containing protein</fullName>
    </recommendedName>
</protein>
<sequence>MSVFKNRSEINFASAKLLHDNDNYPSVAHCAYYSCYQYMMHLWTTKMGKTVEDLKSLCAYKGIGSHTALINEIKIFIESQNNDDKRLFNTLITQLKTLRLNSDYTEETIDFNNSKDCITNSENSIKILKKYQ</sequence>
<dbReference type="EMBL" id="UFVR01000004">
    <property type="protein sequence ID" value="SUX46629.1"/>
    <property type="molecule type" value="Genomic_DNA"/>
</dbReference>
<evidence type="ECO:0000313" key="1">
    <source>
        <dbReference type="EMBL" id="SUX46629.1"/>
    </source>
</evidence>
<name>A0A381FJB5_9FLAO</name>